<dbReference type="PANTHER" id="PTHR10655:SF17">
    <property type="entry name" value="LYSOPHOSPHOLIPASE-LIKE PROTEIN 1"/>
    <property type="match status" value="1"/>
</dbReference>
<proteinExistence type="inferred from homology"/>
<feature type="domain" description="Phospholipase/carboxylesterase/thioesterase" evidence="3">
    <location>
        <begin position="9"/>
        <end position="221"/>
    </location>
</feature>
<dbReference type="EMBL" id="JAAVXB010000001">
    <property type="protein sequence ID" value="NKF21053.1"/>
    <property type="molecule type" value="Genomic_DNA"/>
</dbReference>
<comment type="similarity">
    <text evidence="1">Belongs to the AB hydrolase superfamily. AB hydrolase 2 family.</text>
</comment>
<evidence type="ECO:0000256" key="1">
    <source>
        <dbReference type="ARBA" id="ARBA00006499"/>
    </source>
</evidence>
<dbReference type="InterPro" id="IPR003140">
    <property type="entry name" value="PLipase/COase/thioEstase"/>
</dbReference>
<evidence type="ECO:0000259" key="3">
    <source>
        <dbReference type="Pfam" id="PF02230"/>
    </source>
</evidence>
<accession>A0A970B4W1</accession>
<reference evidence="4" key="1">
    <citation type="submission" date="2020-03" db="EMBL/GenBank/DDBJ databases">
        <title>Solimonas marina sp. nov., isolated from deep seawater of the Pacific Ocean.</title>
        <authorList>
            <person name="Liu X."/>
            <person name="Lai Q."/>
            <person name="Sun F."/>
            <person name="Gai Y."/>
            <person name="Li G."/>
            <person name="Shao Z."/>
        </authorList>
    </citation>
    <scope>NUCLEOTIDE SEQUENCE</scope>
    <source>
        <strain evidence="4">C16B3</strain>
    </source>
</reference>
<dbReference type="SUPFAM" id="SSF53474">
    <property type="entry name" value="alpha/beta-Hydrolases"/>
    <property type="match status" value="1"/>
</dbReference>
<dbReference type="Proteomes" id="UP000653472">
    <property type="component" value="Unassembled WGS sequence"/>
</dbReference>
<dbReference type="Gene3D" id="3.40.50.1820">
    <property type="entry name" value="alpha/beta hydrolase"/>
    <property type="match status" value="1"/>
</dbReference>
<dbReference type="GO" id="GO:0016787">
    <property type="term" value="F:hydrolase activity"/>
    <property type="evidence" value="ECO:0007669"/>
    <property type="project" value="UniProtKB-KW"/>
</dbReference>
<evidence type="ECO:0000313" key="5">
    <source>
        <dbReference type="Proteomes" id="UP000653472"/>
    </source>
</evidence>
<evidence type="ECO:0000313" key="4">
    <source>
        <dbReference type="EMBL" id="NKF21053.1"/>
    </source>
</evidence>
<dbReference type="AlphaFoldDB" id="A0A970B4W1"/>
<dbReference type="Pfam" id="PF02230">
    <property type="entry name" value="Abhydrolase_2"/>
    <property type="match status" value="1"/>
</dbReference>
<keyword evidence="5" id="KW-1185">Reference proteome</keyword>
<organism evidence="4 5">
    <name type="scientific">Solimonas marina</name>
    <dbReference type="NCBI Taxonomy" id="2714601"/>
    <lineage>
        <taxon>Bacteria</taxon>
        <taxon>Pseudomonadati</taxon>
        <taxon>Pseudomonadota</taxon>
        <taxon>Gammaproteobacteria</taxon>
        <taxon>Nevskiales</taxon>
        <taxon>Nevskiaceae</taxon>
        <taxon>Solimonas</taxon>
    </lineage>
</organism>
<evidence type="ECO:0000256" key="2">
    <source>
        <dbReference type="ARBA" id="ARBA00022801"/>
    </source>
</evidence>
<protein>
    <submittedName>
        <fullName evidence="4">Carboxylesterase</fullName>
    </submittedName>
</protein>
<sequence length="224" mass="24433">MNAERTDSEIILEPDVPARAAVVWLHGLGADGNDFIPIVPELDLPRDAGVRFVFPHAPVRPVTLNAGMPMRAWYDLYDLDKDGPEDETGIRTSAARIRGYLEAQLAAGIAAERLVLAGFSQGGAMTLHTGLRLPQAIGGLIALSAYLPLHQSFDAEASDAARKIPLLIAHGRHDPIVPCTWGEAAAEGLGERGYDVRWHRYAMAHEVCEEEIADIGKFLRQRLL</sequence>
<dbReference type="RefSeq" id="WP_168146296.1">
    <property type="nucleotide sequence ID" value="NZ_JAAVXB010000001.1"/>
</dbReference>
<dbReference type="PANTHER" id="PTHR10655">
    <property type="entry name" value="LYSOPHOSPHOLIPASE-RELATED"/>
    <property type="match status" value="1"/>
</dbReference>
<dbReference type="InterPro" id="IPR050565">
    <property type="entry name" value="LYPA1-2/EST-like"/>
</dbReference>
<name>A0A970B4W1_9GAMM</name>
<comment type="caution">
    <text evidence="4">The sequence shown here is derived from an EMBL/GenBank/DDBJ whole genome shotgun (WGS) entry which is preliminary data.</text>
</comment>
<keyword evidence="2" id="KW-0378">Hydrolase</keyword>
<gene>
    <name evidence="4" type="ORF">G7Y82_01910</name>
</gene>
<dbReference type="InterPro" id="IPR029058">
    <property type="entry name" value="AB_hydrolase_fold"/>
</dbReference>